<evidence type="ECO:0000256" key="6">
    <source>
        <dbReference type="ARBA" id="ARBA00022989"/>
    </source>
</evidence>
<sequence length="86" mass="9003">MSQALLILLCIPLGLTLYRLLSGPSHADRFVALDMLTGVAVTGAALAMGALGYREYLDVALGLAVFGFLGTCALAAFIERRGKQAC</sequence>
<dbReference type="OrthoDB" id="9800226at2"/>
<comment type="caution">
    <text evidence="9">The sequence shown here is derived from an EMBL/GenBank/DDBJ whole genome shotgun (WGS) entry which is preliminary data.</text>
</comment>
<keyword evidence="4" id="KW-1003">Cell membrane</keyword>
<evidence type="ECO:0000256" key="3">
    <source>
        <dbReference type="ARBA" id="ARBA00022448"/>
    </source>
</evidence>
<evidence type="ECO:0000313" key="9">
    <source>
        <dbReference type="EMBL" id="OZI45126.1"/>
    </source>
</evidence>
<name>A0A261T6D7_9BORD</name>
<keyword evidence="10" id="KW-1185">Reference proteome</keyword>
<dbReference type="PANTHER" id="PTHR34702:SF1">
    <property type="entry name" value="NA(+)_H(+) ANTIPORTER SUBUNIT F"/>
    <property type="match status" value="1"/>
</dbReference>
<evidence type="ECO:0000256" key="2">
    <source>
        <dbReference type="ARBA" id="ARBA00009212"/>
    </source>
</evidence>
<keyword evidence="5 8" id="KW-0812">Transmembrane</keyword>
<dbReference type="InterPro" id="IPR007208">
    <property type="entry name" value="MrpF/PhaF-like"/>
</dbReference>
<dbReference type="Proteomes" id="UP000216913">
    <property type="component" value="Unassembled WGS sequence"/>
</dbReference>
<evidence type="ECO:0000256" key="5">
    <source>
        <dbReference type="ARBA" id="ARBA00022692"/>
    </source>
</evidence>
<gene>
    <name evidence="9" type="ORF">CAL25_22195</name>
</gene>
<evidence type="ECO:0000256" key="8">
    <source>
        <dbReference type="SAM" id="Phobius"/>
    </source>
</evidence>
<keyword evidence="6 8" id="KW-1133">Transmembrane helix</keyword>
<dbReference type="EMBL" id="NEVP01000013">
    <property type="protein sequence ID" value="OZI45126.1"/>
    <property type="molecule type" value="Genomic_DNA"/>
</dbReference>
<dbReference type="PANTHER" id="PTHR34702">
    <property type="entry name" value="NA(+)/H(+) ANTIPORTER SUBUNIT F1"/>
    <property type="match status" value="1"/>
</dbReference>
<comment type="subcellular location">
    <subcellularLocation>
        <location evidence="1">Cell membrane</location>
        <topology evidence="1">Multi-pass membrane protein</topology>
    </subcellularLocation>
</comment>
<evidence type="ECO:0000313" key="10">
    <source>
        <dbReference type="Proteomes" id="UP000216913"/>
    </source>
</evidence>
<dbReference type="GO" id="GO:0005886">
    <property type="term" value="C:plasma membrane"/>
    <property type="evidence" value="ECO:0007669"/>
    <property type="project" value="UniProtKB-SubCell"/>
</dbReference>
<dbReference type="GO" id="GO:0015385">
    <property type="term" value="F:sodium:proton antiporter activity"/>
    <property type="evidence" value="ECO:0007669"/>
    <property type="project" value="TreeGrafter"/>
</dbReference>
<evidence type="ECO:0000256" key="1">
    <source>
        <dbReference type="ARBA" id="ARBA00004651"/>
    </source>
</evidence>
<dbReference type="Pfam" id="PF04066">
    <property type="entry name" value="MrpF_PhaF"/>
    <property type="match status" value="1"/>
</dbReference>
<evidence type="ECO:0000256" key="4">
    <source>
        <dbReference type="ARBA" id="ARBA00022475"/>
    </source>
</evidence>
<accession>A0A261T6D7</accession>
<evidence type="ECO:0000256" key="7">
    <source>
        <dbReference type="ARBA" id="ARBA00023136"/>
    </source>
</evidence>
<keyword evidence="7 8" id="KW-0472">Membrane</keyword>
<keyword evidence="3" id="KW-0813">Transport</keyword>
<dbReference type="AlphaFoldDB" id="A0A261T6D7"/>
<reference evidence="9 10" key="1">
    <citation type="submission" date="2017-05" db="EMBL/GenBank/DDBJ databases">
        <title>Complete and WGS of Bordetella genogroups.</title>
        <authorList>
            <person name="Spilker T."/>
            <person name="LiPuma J."/>
        </authorList>
    </citation>
    <scope>NUCLEOTIDE SEQUENCE [LARGE SCALE GENOMIC DNA]</scope>
    <source>
        <strain evidence="9 10">AU10456</strain>
    </source>
</reference>
<organism evidence="9 10">
    <name type="scientific">Bordetella genomosp. 5</name>
    <dbReference type="NCBI Taxonomy" id="1395608"/>
    <lineage>
        <taxon>Bacteria</taxon>
        <taxon>Pseudomonadati</taxon>
        <taxon>Pseudomonadota</taxon>
        <taxon>Betaproteobacteria</taxon>
        <taxon>Burkholderiales</taxon>
        <taxon>Alcaligenaceae</taxon>
        <taxon>Bordetella</taxon>
    </lineage>
</organism>
<protein>
    <submittedName>
        <fullName evidence="9">Cation transporter</fullName>
    </submittedName>
</protein>
<feature type="transmembrane region" description="Helical" evidence="8">
    <location>
        <begin position="59"/>
        <end position="78"/>
    </location>
</feature>
<comment type="similarity">
    <text evidence="2">Belongs to the CPA3 antiporters (TC 2.A.63) subunit F family.</text>
</comment>
<proteinExistence type="inferred from homology"/>